<sequence>MKKKVAALLLGLCCISVMSVPVSADTITFTLTLHHGGGSVGEPDDALSRKVLKNTDGDTKFWITQTSFNNHGNQNGMIKAYSQITGQDYKSEGYIPLRAGRNEITTRASYGWSYIPGGIYYNIISEFGGGSINNATGRYTP</sequence>
<keyword evidence="1" id="KW-0732">Signal</keyword>
<feature type="chain" id="PRO_5038976080" evidence="1">
    <location>
        <begin position="25"/>
        <end position="141"/>
    </location>
</feature>
<dbReference type="Proteomes" id="UP000823842">
    <property type="component" value="Unassembled WGS sequence"/>
</dbReference>
<protein>
    <submittedName>
        <fullName evidence="2">Uncharacterized protein</fullName>
    </submittedName>
</protein>
<reference evidence="2" key="1">
    <citation type="journal article" date="2021" name="PeerJ">
        <title>Extensive microbial diversity within the chicken gut microbiome revealed by metagenomics and culture.</title>
        <authorList>
            <person name="Gilroy R."/>
            <person name="Ravi A."/>
            <person name="Getino M."/>
            <person name="Pursley I."/>
            <person name="Horton D.L."/>
            <person name="Alikhan N.F."/>
            <person name="Baker D."/>
            <person name="Gharbi K."/>
            <person name="Hall N."/>
            <person name="Watson M."/>
            <person name="Adriaenssens E.M."/>
            <person name="Foster-Nyarko E."/>
            <person name="Jarju S."/>
            <person name="Secka A."/>
            <person name="Antonio M."/>
            <person name="Oren A."/>
            <person name="Chaudhuri R.R."/>
            <person name="La Ragione R."/>
            <person name="Hildebrand F."/>
            <person name="Pallen M.J."/>
        </authorList>
    </citation>
    <scope>NUCLEOTIDE SEQUENCE</scope>
    <source>
        <strain evidence="2">ChiSjej1B19-5720</strain>
    </source>
</reference>
<gene>
    <name evidence="2" type="ORF">IAA06_02940</name>
</gene>
<proteinExistence type="predicted"/>
<evidence type="ECO:0000256" key="1">
    <source>
        <dbReference type="SAM" id="SignalP"/>
    </source>
</evidence>
<reference evidence="2" key="2">
    <citation type="submission" date="2021-04" db="EMBL/GenBank/DDBJ databases">
        <authorList>
            <person name="Gilroy R."/>
        </authorList>
    </citation>
    <scope>NUCLEOTIDE SEQUENCE</scope>
    <source>
        <strain evidence="2">ChiSjej1B19-5720</strain>
    </source>
</reference>
<evidence type="ECO:0000313" key="2">
    <source>
        <dbReference type="EMBL" id="HJB27733.1"/>
    </source>
</evidence>
<comment type="caution">
    <text evidence="2">The sequence shown here is derived from an EMBL/GenBank/DDBJ whole genome shotgun (WGS) entry which is preliminary data.</text>
</comment>
<organism evidence="2 3">
    <name type="scientific">Candidatus Blautia faecavium</name>
    <dbReference type="NCBI Taxonomy" id="2838487"/>
    <lineage>
        <taxon>Bacteria</taxon>
        <taxon>Bacillati</taxon>
        <taxon>Bacillota</taxon>
        <taxon>Clostridia</taxon>
        <taxon>Lachnospirales</taxon>
        <taxon>Lachnospiraceae</taxon>
        <taxon>Blautia</taxon>
    </lineage>
</organism>
<feature type="signal peptide" evidence="1">
    <location>
        <begin position="1"/>
        <end position="24"/>
    </location>
</feature>
<dbReference type="EMBL" id="DWYZ01000067">
    <property type="protein sequence ID" value="HJB27733.1"/>
    <property type="molecule type" value="Genomic_DNA"/>
</dbReference>
<name>A0A9D2RV02_9FIRM</name>
<accession>A0A9D2RV02</accession>
<evidence type="ECO:0000313" key="3">
    <source>
        <dbReference type="Proteomes" id="UP000823842"/>
    </source>
</evidence>
<dbReference type="AlphaFoldDB" id="A0A9D2RV02"/>